<organism evidence="1 2">
    <name type="scientific">Effrenium voratum</name>
    <dbReference type="NCBI Taxonomy" id="2562239"/>
    <lineage>
        <taxon>Eukaryota</taxon>
        <taxon>Sar</taxon>
        <taxon>Alveolata</taxon>
        <taxon>Dinophyceae</taxon>
        <taxon>Suessiales</taxon>
        <taxon>Symbiodiniaceae</taxon>
        <taxon>Effrenium</taxon>
    </lineage>
</organism>
<reference evidence="1" key="1">
    <citation type="submission" date="2023-08" db="EMBL/GenBank/DDBJ databases">
        <authorList>
            <person name="Chen Y."/>
            <person name="Shah S."/>
            <person name="Dougan E. K."/>
            <person name="Thang M."/>
            <person name="Chan C."/>
        </authorList>
    </citation>
    <scope>NUCLEOTIDE SEQUENCE</scope>
</reference>
<comment type="caution">
    <text evidence="1">The sequence shown here is derived from an EMBL/GenBank/DDBJ whole genome shotgun (WGS) entry which is preliminary data.</text>
</comment>
<keyword evidence="2" id="KW-1185">Reference proteome</keyword>
<gene>
    <name evidence="1" type="ORF">EVOR1521_LOCUS24287</name>
</gene>
<sequence length="117" mass="13633">MVLVSAVQKFLKLQCYMWVPRAQKRKYTATHMRERKDFAQAVLSLSMDGCVLPPPPKANGPWHLLCDNESFLNAADCQAEYRKWKLHLREIPQLDMNDALKRRPVLSKMAHKARIRS</sequence>
<dbReference type="Proteomes" id="UP001178507">
    <property type="component" value="Unassembled WGS sequence"/>
</dbReference>
<evidence type="ECO:0000313" key="2">
    <source>
        <dbReference type="Proteomes" id="UP001178507"/>
    </source>
</evidence>
<proteinExistence type="predicted"/>
<protein>
    <submittedName>
        <fullName evidence="1">Uncharacterized protein</fullName>
    </submittedName>
</protein>
<name>A0AA36NCJ5_9DINO</name>
<dbReference type="EMBL" id="CAUJNA010003397">
    <property type="protein sequence ID" value="CAJ1401074.1"/>
    <property type="molecule type" value="Genomic_DNA"/>
</dbReference>
<accession>A0AA36NCJ5</accession>
<evidence type="ECO:0000313" key="1">
    <source>
        <dbReference type="EMBL" id="CAJ1401074.1"/>
    </source>
</evidence>
<dbReference type="AlphaFoldDB" id="A0AA36NCJ5"/>